<dbReference type="AlphaFoldDB" id="A0A420YH25"/>
<dbReference type="EMBL" id="QVQW01000010">
    <property type="protein sequence ID" value="RKU47187.1"/>
    <property type="molecule type" value="Genomic_DNA"/>
</dbReference>
<protein>
    <recommendedName>
        <fullName evidence="4">Argonaute siRNA chaperone complex subunit Arb1</fullName>
    </recommendedName>
</protein>
<dbReference type="Proteomes" id="UP000275385">
    <property type="component" value="Unassembled WGS sequence"/>
</dbReference>
<accession>A0A420YH25</accession>
<feature type="compositionally biased region" description="Acidic residues" evidence="1">
    <location>
        <begin position="67"/>
        <end position="84"/>
    </location>
</feature>
<dbReference type="InterPro" id="IPR018606">
    <property type="entry name" value="Arb1"/>
</dbReference>
<keyword evidence="3" id="KW-1185">Reference proteome</keyword>
<feature type="compositionally biased region" description="Basic residues" evidence="1">
    <location>
        <begin position="106"/>
        <end position="123"/>
    </location>
</feature>
<feature type="region of interest" description="Disordered" evidence="1">
    <location>
        <begin position="507"/>
        <end position="534"/>
    </location>
</feature>
<evidence type="ECO:0000313" key="2">
    <source>
        <dbReference type="EMBL" id="RKU47187.1"/>
    </source>
</evidence>
<evidence type="ECO:0008006" key="4">
    <source>
        <dbReference type="Google" id="ProtNLM"/>
    </source>
</evidence>
<name>A0A420YH25_9PEZI</name>
<sequence>MAPSGDTVDHGRASKVLGGVLFAKDDDADDVGISTQHLPSDDEARGPATDGDLVKQVVNGTTVEPNEQQEEENKENIAPEDQDEIQQTSDNSLKGRVQVRGEDKPKKKKKTRSGRTKGAKKRGTGFEDYYCDPPLTPAEAKEEKTTIYAPDRPFVDRIEDCVQRYRARRRLDNTKENLFNKYLNLGGIDTAQRMFQGLKSIIYEDNTADEIRDMTADAVIHRGIHTDVRFYNPNEPDSWDVDFSGVAAGFFSERVFKLVGTDMGLVQMAVDVVTNFLNYVLHHDVCPEYNEDILKAKEICNSAVDQVTRTFQVVQDTPDDFSRACNALFDGGNADYTEYDNWDTSKQMDKEHAQRVFYASVAAQDVLYDKVKGTRVEDIRIAHQVMQHFEVEHIALPTEDHVRQYLGVKDEHNDTGNIKPCGLLTAKAIDLVSGWDTGDRVGPAPGLEDHEVFVVEASVLEQLLVGMKVKLVVCILNNGVKFIRDVYDVHPTYYTFLPQELMLRYREPTPNDRPAPSTENPDVEENGDGDDKDD</sequence>
<dbReference type="GO" id="GO:0033167">
    <property type="term" value="C:ARC complex"/>
    <property type="evidence" value="ECO:0007669"/>
    <property type="project" value="InterPro"/>
</dbReference>
<proteinExistence type="predicted"/>
<evidence type="ECO:0000313" key="3">
    <source>
        <dbReference type="Proteomes" id="UP000275385"/>
    </source>
</evidence>
<feature type="compositionally biased region" description="Acidic residues" evidence="1">
    <location>
        <begin position="521"/>
        <end position="534"/>
    </location>
</feature>
<gene>
    <name evidence="2" type="ORF">DL546_007789</name>
</gene>
<organism evidence="2 3">
    <name type="scientific">Coniochaeta pulveracea</name>
    <dbReference type="NCBI Taxonomy" id="177199"/>
    <lineage>
        <taxon>Eukaryota</taxon>
        <taxon>Fungi</taxon>
        <taxon>Dikarya</taxon>
        <taxon>Ascomycota</taxon>
        <taxon>Pezizomycotina</taxon>
        <taxon>Sordariomycetes</taxon>
        <taxon>Sordariomycetidae</taxon>
        <taxon>Coniochaetales</taxon>
        <taxon>Coniochaetaceae</taxon>
        <taxon>Coniochaeta</taxon>
    </lineage>
</organism>
<comment type="caution">
    <text evidence="2">The sequence shown here is derived from an EMBL/GenBank/DDBJ whole genome shotgun (WGS) entry which is preliminary data.</text>
</comment>
<evidence type="ECO:0000256" key="1">
    <source>
        <dbReference type="SAM" id="MobiDB-lite"/>
    </source>
</evidence>
<dbReference type="OrthoDB" id="435402at2759"/>
<feature type="region of interest" description="Disordered" evidence="1">
    <location>
        <begin position="30"/>
        <end position="130"/>
    </location>
</feature>
<reference evidence="2 3" key="1">
    <citation type="submission" date="2018-08" db="EMBL/GenBank/DDBJ databases">
        <title>Draft genome of the lignicolous fungus Coniochaeta pulveracea.</title>
        <authorList>
            <person name="Borstlap C.J."/>
            <person name="De Witt R.N."/>
            <person name="Botha A."/>
            <person name="Volschenk H."/>
        </authorList>
    </citation>
    <scope>NUCLEOTIDE SEQUENCE [LARGE SCALE GENOMIC DNA]</scope>
    <source>
        <strain evidence="2 3">CAB683</strain>
    </source>
</reference>
<dbReference type="Pfam" id="PF09692">
    <property type="entry name" value="Arb1"/>
    <property type="match status" value="1"/>
</dbReference>
<dbReference type="STRING" id="177199.A0A420YH25"/>
<dbReference type="GO" id="GO:0031047">
    <property type="term" value="P:regulatory ncRNA-mediated gene silencing"/>
    <property type="evidence" value="ECO:0007669"/>
    <property type="project" value="InterPro"/>
</dbReference>